<protein>
    <recommendedName>
        <fullName evidence="2">Bulb-type lectin domain-containing protein</fullName>
    </recommendedName>
</protein>
<organism evidence="3 4">
    <name type="scientific">Streptomyces broussonetiae</name>
    <dbReference type="NCBI Taxonomy" id="2686304"/>
    <lineage>
        <taxon>Bacteria</taxon>
        <taxon>Bacillati</taxon>
        <taxon>Actinomycetota</taxon>
        <taxon>Actinomycetes</taxon>
        <taxon>Kitasatosporales</taxon>
        <taxon>Streptomycetaceae</taxon>
        <taxon>Streptomyces</taxon>
    </lineage>
</organism>
<name>A0A6I6MZC3_9ACTN</name>
<accession>A0A6I6MZC3</accession>
<feature type="chain" id="PRO_5039004293" description="Bulb-type lectin domain-containing protein" evidence="1">
    <location>
        <begin position="29"/>
        <end position="156"/>
    </location>
</feature>
<evidence type="ECO:0000313" key="3">
    <source>
        <dbReference type="EMBL" id="QHA02407.1"/>
    </source>
</evidence>
<dbReference type="SUPFAM" id="SSF51110">
    <property type="entry name" value="alpha-D-mannose-specific plant lectins"/>
    <property type="match status" value="1"/>
</dbReference>
<evidence type="ECO:0000259" key="2">
    <source>
        <dbReference type="PROSITE" id="PS50927"/>
    </source>
</evidence>
<dbReference type="SMART" id="SM00108">
    <property type="entry name" value="B_lectin"/>
    <property type="match status" value="1"/>
</dbReference>
<dbReference type="InterPro" id="IPR001480">
    <property type="entry name" value="Bulb-type_lectin_dom"/>
</dbReference>
<evidence type="ECO:0000313" key="4">
    <source>
        <dbReference type="Proteomes" id="UP000436138"/>
    </source>
</evidence>
<evidence type="ECO:0000256" key="1">
    <source>
        <dbReference type="SAM" id="SignalP"/>
    </source>
</evidence>
<dbReference type="AlphaFoldDB" id="A0A6I6MZC3"/>
<dbReference type="PROSITE" id="PS50927">
    <property type="entry name" value="BULB_LECTIN"/>
    <property type="match status" value="1"/>
</dbReference>
<dbReference type="InterPro" id="IPR036426">
    <property type="entry name" value="Bulb-type_lectin_dom_sf"/>
</dbReference>
<dbReference type="KEGG" id="sbro:GQF42_03065"/>
<sequence>MRMRKTLAAGLTIAASVAAMFVAPAAYAGYPFPYQCQYSKYNSDWVFSGGFGTASGETICVNDTYELATQTDGNFVLYNRNASPIWASGTWNHSGATATFQTDGNLVVYAPNGGPALWASGTYGNPGSTFAFQQDGNLVIYGSSHQVLWASGTNGR</sequence>
<reference evidence="3 4" key="1">
    <citation type="submission" date="2019-12" db="EMBL/GenBank/DDBJ databases">
        <title>Streptomyces sp. strain T44 isolated from rhizosphere soil of Broussonetia papyrifera.</title>
        <authorList>
            <person name="Mo P."/>
        </authorList>
    </citation>
    <scope>NUCLEOTIDE SEQUENCE [LARGE SCALE GENOMIC DNA]</scope>
    <source>
        <strain evidence="3 4">T44</strain>
    </source>
</reference>
<proteinExistence type="predicted"/>
<dbReference type="Gene3D" id="2.90.10.10">
    <property type="entry name" value="Bulb-type lectin domain"/>
    <property type="match status" value="2"/>
</dbReference>
<keyword evidence="1" id="KW-0732">Signal</keyword>
<feature type="domain" description="Bulb-type lectin" evidence="2">
    <location>
        <begin position="44"/>
        <end position="153"/>
    </location>
</feature>
<gene>
    <name evidence="3" type="ORF">GQF42_03065</name>
</gene>
<dbReference type="EMBL" id="CP047020">
    <property type="protein sequence ID" value="QHA02407.1"/>
    <property type="molecule type" value="Genomic_DNA"/>
</dbReference>
<dbReference type="RefSeq" id="WP_158917371.1">
    <property type="nucleotide sequence ID" value="NZ_CP047020.1"/>
</dbReference>
<feature type="signal peptide" evidence="1">
    <location>
        <begin position="1"/>
        <end position="28"/>
    </location>
</feature>
<dbReference type="Proteomes" id="UP000436138">
    <property type="component" value="Chromosome"/>
</dbReference>
<keyword evidence="4" id="KW-1185">Reference proteome</keyword>